<sequence length="55" mass="5948">SLKVTVLVADTTNVKRGTGAQMEDQQFGRAIRMGDSCSVFTLVSSLLLLVFRLSS</sequence>
<organism evidence="1">
    <name type="scientific">Arion vulgaris</name>
    <dbReference type="NCBI Taxonomy" id="1028688"/>
    <lineage>
        <taxon>Eukaryota</taxon>
        <taxon>Metazoa</taxon>
        <taxon>Spiralia</taxon>
        <taxon>Lophotrochozoa</taxon>
        <taxon>Mollusca</taxon>
        <taxon>Gastropoda</taxon>
        <taxon>Heterobranchia</taxon>
        <taxon>Euthyneura</taxon>
        <taxon>Panpulmonata</taxon>
        <taxon>Eupulmonata</taxon>
        <taxon>Stylommatophora</taxon>
        <taxon>Helicina</taxon>
        <taxon>Arionoidea</taxon>
        <taxon>Arionidae</taxon>
        <taxon>Arion</taxon>
    </lineage>
</organism>
<protein>
    <submittedName>
        <fullName evidence="1">Uncharacterized protein</fullName>
    </submittedName>
</protein>
<name>A0A0B6Z4U8_9EUPU</name>
<dbReference type="AlphaFoldDB" id="A0A0B6Z4U8"/>
<gene>
    <name evidence="1" type="primary">ORF46045</name>
</gene>
<reference evidence="1" key="1">
    <citation type="submission" date="2014-12" db="EMBL/GenBank/DDBJ databases">
        <title>Insight into the proteome of Arion vulgaris.</title>
        <authorList>
            <person name="Aradska J."/>
            <person name="Bulat T."/>
            <person name="Smidak R."/>
            <person name="Sarate P."/>
            <person name="Gangsoo J."/>
            <person name="Sialana F."/>
            <person name="Bilban M."/>
            <person name="Lubec G."/>
        </authorList>
    </citation>
    <scope>NUCLEOTIDE SEQUENCE</scope>
    <source>
        <tissue evidence="1">Skin</tissue>
    </source>
</reference>
<proteinExistence type="predicted"/>
<accession>A0A0B6Z4U8</accession>
<evidence type="ECO:0000313" key="1">
    <source>
        <dbReference type="EMBL" id="CEK62745.1"/>
    </source>
</evidence>
<dbReference type="EMBL" id="HACG01015880">
    <property type="protein sequence ID" value="CEK62745.1"/>
    <property type="molecule type" value="Transcribed_RNA"/>
</dbReference>
<feature type="non-terminal residue" evidence="1">
    <location>
        <position position="1"/>
    </location>
</feature>